<dbReference type="EMBL" id="SSTD01017387">
    <property type="protein sequence ID" value="TYJ99932.1"/>
    <property type="molecule type" value="Genomic_DNA"/>
</dbReference>
<proteinExistence type="predicted"/>
<dbReference type="AlphaFoldDB" id="A0A5D3BJJ2"/>
<evidence type="ECO:0000313" key="1">
    <source>
        <dbReference type="EMBL" id="KAA0056811.1"/>
    </source>
</evidence>
<dbReference type="PANTHER" id="PTHR32108">
    <property type="entry name" value="DNA-DIRECTED RNA POLYMERASE SUBUNIT ALPHA"/>
    <property type="match status" value="1"/>
</dbReference>
<protein>
    <submittedName>
        <fullName evidence="2">Gag-pro-like protein</fullName>
    </submittedName>
</protein>
<dbReference type="PANTHER" id="PTHR32108:SF9">
    <property type="entry name" value="REVERSE TRANSCRIPTASE RNASE H-LIKE DOMAIN-CONTAINING PROTEIN"/>
    <property type="match status" value="1"/>
</dbReference>
<comment type="caution">
    <text evidence="2">The sequence shown here is derived from an EMBL/GenBank/DDBJ whole genome shotgun (WGS) entry which is preliminary data.</text>
</comment>
<dbReference type="OrthoDB" id="998214at2759"/>
<accession>A0A5D3BJJ2</accession>
<dbReference type="Proteomes" id="UP000321393">
    <property type="component" value="Unassembled WGS sequence"/>
</dbReference>
<reference evidence="3 4" key="1">
    <citation type="submission" date="2019-08" db="EMBL/GenBank/DDBJ databases">
        <title>Draft genome sequences of two oriental melons (Cucumis melo L. var makuwa).</title>
        <authorList>
            <person name="Kwon S.-Y."/>
        </authorList>
    </citation>
    <scope>NUCLEOTIDE SEQUENCE [LARGE SCALE GENOMIC DNA]</scope>
    <source>
        <strain evidence="4">cv. Chang Bougi</strain>
        <strain evidence="3">cv. SW 3</strain>
        <tissue evidence="2">Leaf</tissue>
    </source>
</reference>
<evidence type="ECO:0000313" key="3">
    <source>
        <dbReference type="Proteomes" id="UP000321393"/>
    </source>
</evidence>
<evidence type="ECO:0000313" key="4">
    <source>
        <dbReference type="Proteomes" id="UP000321947"/>
    </source>
</evidence>
<gene>
    <name evidence="2" type="ORF">E5676_scaffold701G00630</name>
    <name evidence="1" type="ORF">E6C27_scaffold486G001140</name>
</gene>
<dbReference type="Proteomes" id="UP000321947">
    <property type="component" value="Unassembled WGS sequence"/>
</dbReference>
<evidence type="ECO:0000313" key="2">
    <source>
        <dbReference type="EMBL" id="TYJ99932.1"/>
    </source>
</evidence>
<organism evidence="2 4">
    <name type="scientific">Cucumis melo var. makuwa</name>
    <name type="common">Oriental melon</name>
    <dbReference type="NCBI Taxonomy" id="1194695"/>
    <lineage>
        <taxon>Eukaryota</taxon>
        <taxon>Viridiplantae</taxon>
        <taxon>Streptophyta</taxon>
        <taxon>Embryophyta</taxon>
        <taxon>Tracheophyta</taxon>
        <taxon>Spermatophyta</taxon>
        <taxon>Magnoliopsida</taxon>
        <taxon>eudicotyledons</taxon>
        <taxon>Gunneridae</taxon>
        <taxon>Pentapetalae</taxon>
        <taxon>rosids</taxon>
        <taxon>fabids</taxon>
        <taxon>Cucurbitales</taxon>
        <taxon>Cucurbitaceae</taxon>
        <taxon>Benincaseae</taxon>
        <taxon>Cucumis</taxon>
    </lineage>
</organism>
<dbReference type="EMBL" id="SSTE01007295">
    <property type="protein sequence ID" value="KAA0056811.1"/>
    <property type="molecule type" value="Genomic_DNA"/>
</dbReference>
<sequence>MSYTELLPQLLKSHQVAIVPQEPLQPPYPKWYDPNVKCEYHAGVGGHSTENCFPLKVKVQSLVKIGWLKFKKTEEESNVNQNPLPNHEGPAINIVDTCTERYKNKVCDVTTSMNTLFQILRRDGYLSPRFNNDEGEKFGCANEKQCLFHPEIDDHFIEDCCEFKNEVQKLMDAKILLVRQMSMQEIKVDMIIDKETSNDTSITVISKNTISPNLLVSQFPPKFELNNWEIKRTLKVSKGSQNSFKVKHSNSTPYCPKINGVVISGATPLSLVYGFEAVLPVEVEVPSLRIIQEVELDEAKWAQVRYEQLNFIEERRLTALFYLFMCHEALVLSLALDTMLLR</sequence>
<name>A0A5D3BJJ2_CUCMM</name>